<organism evidence="1 2">
    <name type="scientific">Pangasius djambal</name>
    <dbReference type="NCBI Taxonomy" id="1691987"/>
    <lineage>
        <taxon>Eukaryota</taxon>
        <taxon>Metazoa</taxon>
        <taxon>Chordata</taxon>
        <taxon>Craniata</taxon>
        <taxon>Vertebrata</taxon>
        <taxon>Euteleostomi</taxon>
        <taxon>Actinopterygii</taxon>
        <taxon>Neopterygii</taxon>
        <taxon>Teleostei</taxon>
        <taxon>Ostariophysi</taxon>
        <taxon>Siluriformes</taxon>
        <taxon>Pangasiidae</taxon>
        <taxon>Pangasius</taxon>
    </lineage>
</organism>
<sequence length="107" mass="12842">MGRLLVLFGFFSLGVCLPRQYHFINESKTWAEAQRYCRENYVDLASINTTQEQLALTDIVDIWDSKRTWIGLYDDLNSWRWSLDDDSFYKEGGRSFRNWYIIKPSWN</sequence>
<protein>
    <submittedName>
        <fullName evidence="1">Uncharacterized protein</fullName>
    </submittedName>
</protein>
<dbReference type="Proteomes" id="UP000830395">
    <property type="component" value="Chromosome 15"/>
</dbReference>
<accession>A0ACC5Z040</accession>
<evidence type="ECO:0000313" key="1">
    <source>
        <dbReference type="EMBL" id="MCJ8741153.1"/>
    </source>
</evidence>
<reference evidence="1" key="1">
    <citation type="submission" date="2020-02" db="EMBL/GenBank/DDBJ databases">
        <title>Genome sequencing of the panga catfish, Pangasius djambal.</title>
        <authorList>
            <person name="Wen M."/>
            <person name="Zahm M."/>
            <person name="Roques C."/>
            <person name="Cabau C."/>
            <person name="Klopp C."/>
            <person name="Donnadieu C."/>
            <person name="Jouanno E."/>
            <person name="Avarre J.-C."/>
            <person name="Campet M."/>
            <person name="Ha T."/>
            <person name="Dugue R."/>
            <person name="Lampietro C."/>
            <person name="Louis A."/>
            <person name="Herpin A."/>
            <person name="Echchiki A."/>
            <person name="Berthelot C."/>
            <person name="Parey E."/>
            <person name="Roest-Crollius H."/>
            <person name="Braasch I."/>
            <person name="Postlethwait J.H."/>
            <person name="Bobe J."/>
            <person name="Montfort J."/>
            <person name="Bouchez O."/>
            <person name="Begum T."/>
            <person name="Schartl M."/>
            <person name="Gustiano R."/>
            <person name="Guiguen Y."/>
        </authorList>
    </citation>
    <scope>NUCLEOTIDE SEQUENCE</scope>
    <source>
        <strain evidence="1">Pdj_M5554</strain>
    </source>
</reference>
<keyword evidence="2" id="KW-1185">Reference proteome</keyword>
<dbReference type="EMBL" id="CM040989">
    <property type="protein sequence ID" value="MCJ8741153.1"/>
    <property type="molecule type" value="Genomic_DNA"/>
</dbReference>
<evidence type="ECO:0000313" key="2">
    <source>
        <dbReference type="Proteomes" id="UP000830395"/>
    </source>
</evidence>
<proteinExistence type="predicted"/>
<gene>
    <name evidence="1" type="ORF">PDJAM_G00067500</name>
</gene>
<feature type="non-terminal residue" evidence="1">
    <location>
        <position position="107"/>
    </location>
</feature>
<comment type="caution">
    <text evidence="1">The sequence shown here is derived from an EMBL/GenBank/DDBJ whole genome shotgun (WGS) entry which is preliminary data.</text>
</comment>
<name>A0ACC5Z040_9TELE</name>